<evidence type="ECO:0000313" key="3">
    <source>
        <dbReference type="EMBL" id="OTG18659.1"/>
    </source>
</evidence>
<dbReference type="EMBL" id="MNCJ02000323">
    <property type="protein sequence ID" value="KAF5795543.1"/>
    <property type="molecule type" value="Genomic_DNA"/>
</dbReference>
<dbReference type="EMBL" id="CM007897">
    <property type="protein sequence ID" value="OTG18659.1"/>
    <property type="molecule type" value="Genomic_DNA"/>
</dbReference>
<feature type="signal peptide" evidence="1">
    <location>
        <begin position="1"/>
        <end position="25"/>
    </location>
</feature>
<proteinExistence type="predicted"/>
<gene>
    <name evidence="3" type="ORF">HannXRQ_Chr08g0225441</name>
    <name evidence="2" type="ORF">HanXRQr2_Chr08g0340911</name>
</gene>
<keyword evidence="4" id="KW-1185">Reference proteome</keyword>
<reference evidence="2 4" key="1">
    <citation type="journal article" date="2017" name="Nature">
        <title>The sunflower genome provides insights into oil metabolism, flowering and Asterid evolution.</title>
        <authorList>
            <person name="Badouin H."/>
            <person name="Gouzy J."/>
            <person name="Grassa C.J."/>
            <person name="Murat F."/>
            <person name="Staton S.E."/>
            <person name="Cottret L."/>
            <person name="Lelandais-Briere C."/>
            <person name="Owens G.L."/>
            <person name="Carrere S."/>
            <person name="Mayjonade B."/>
            <person name="Legrand L."/>
            <person name="Gill N."/>
            <person name="Kane N.C."/>
            <person name="Bowers J.E."/>
            <person name="Hubner S."/>
            <person name="Bellec A."/>
            <person name="Berard A."/>
            <person name="Berges H."/>
            <person name="Blanchet N."/>
            <person name="Boniface M.C."/>
            <person name="Brunel D."/>
            <person name="Catrice O."/>
            <person name="Chaidir N."/>
            <person name="Claudel C."/>
            <person name="Donnadieu C."/>
            <person name="Faraut T."/>
            <person name="Fievet G."/>
            <person name="Helmstetter N."/>
            <person name="King M."/>
            <person name="Knapp S.J."/>
            <person name="Lai Z."/>
            <person name="Le Paslier M.C."/>
            <person name="Lippi Y."/>
            <person name="Lorenzon L."/>
            <person name="Mandel J.R."/>
            <person name="Marage G."/>
            <person name="Marchand G."/>
            <person name="Marquand E."/>
            <person name="Bret-Mestries E."/>
            <person name="Morien E."/>
            <person name="Nambeesan S."/>
            <person name="Nguyen T."/>
            <person name="Pegot-Espagnet P."/>
            <person name="Pouilly N."/>
            <person name="Raftis F."/>
            <person name="Sallet E."/>
            <person name="Schiex T."/>
            <person name="Thomas J."/>
            <person name="Vandecasteele C."/>
            <person name="Vares D."/>
            <person name="Vear F."/>
            <person name="Vautrin S."/>
            <person name="Crespi M."/>
            <person name="Mangin B."/>
            <person name="Burke J.M."/>
            <person name="Salse J."/>
            <person name="Munos S."/>
            <person name="Vincourt P."/>
            <person name="Rieseberg L.H."/>
            <person name="Langlade N.B."/>
        </authorList>
    </citation>
    <scope>NUCLEOTIDE SEQUENCE [LARGE SCALE GENOMIC DNA]</scope>
    <source>
        <strain evidence="4">cv. SF193</strain>
        <tissue evidence="2">Leaves</tissue>
    </source>
</reference>
<evidence type="ECO:0000313" key="4">
    <source>
        <dbReference type="Proteomes" id="UP000215914"/>
    </source>
</evidence>
<evidence type="ECO:0000256" key="1">
    <source>
        <dbReference type="SAM" id="SignalP"/>
    </source>
</evidence>
<dbReference type="Proteomes" id="UP000215914">
    <property type="component" value="Chromosome 8"/>
</dbReference>
<sequence>MRFMESHVMVASISFLLLFMAYQCARNDLGYMGAFRVSPPKDCVARCIPSKVSIGTFYYICCGEEIHFKQVCQQVCENKKTCCQYDKTCCKIQS</sequence>
<reference evidence="3" key="2">
    <citation type="submission" date="2017-02" db="EMBL/GenBank/DDBJ databases">
        <title>Sunflower complete genome.</title>
        <authorList>
            <person name="Langlade N."/>
            <person name="Munos S."/>
        </authorList>
    </citation>
    <scope>NUCLEOTIDE SEQUENCE [LARGE SCALE GENOMIC DNA]</scope>
    <source>
        <tissue evidence="3">Leaves</tissue>
    </source>
</reference>
<evidence type="ECO:0000313" key="2">
    <source>
        <dbReference type="EMBL" id="KAF5795543.1"/>
    </source>
</evidence>
<dbReference type="InParanoid" id="A0A251U6E2"/>
<accession>A0A251U6E2</accession>
<dbReference type="AlphaFoldDB" id="A0A251U6E2"/>
<organism evidence="3 4">
    <name type="scientific">Helianthus annuus</name>
    <name type="common">Common sunflower</name>
    <dbReference type="NCBI Taxonomy" id="4232"/>
    <lineage>
        <taxon>Eukaryota</taxon>
        <taxon>Viridiplantae</taxon>
        <taxon>Streptophyta</taxon>
        <taxon>Embryophyta</taxon>
        <taxon>Tracheophyta</taxon>
        <taxon>Spermatophyta</taxon>
        <taxon>Magnoliopsida</taxon>
        <taxon>eudicotyledons</taxon>
        <taxon>Gunneridae</taxon>
        <taxon>Pentapetalae</taxon>
        <taxon>asterids</taxon>
        <taxon>campanulids</taxon>
        <taxon>Asterales</taxon>
        <taxon>Asteraceae</taxon>
        <taxon>Asteroideae</taxon>
        <taxon>Heliantheae alliance</taxon>
        <taxon>Heliantheae</taxon>
        <taxon>Helianthus</taxon>
    </lineage>
</organism>
<keyword evidence="1" id="KW-0732">Signal</keyword>
<reference evidence="2" key="3">
    <citation type="submission" date="2020-06" db="EMBL/GenBank/DDBJ databases">
        <title>Helianthus annuus Genome sequencing and assembly Release 2.</title>
        <authorList>
            <person name="Gouzy J."/>
            <person name="Langlade N."/>
            <person name="Munos S."/>
        </authorList>
    </citation>
    <scope>NUCLEOTIDE SEQUENCE</scope>
    <source>
        <tissue evidence="2">Leaves</tissue>
    </source>
</reference>
<name>A0A251U6E2_HELAN</name>
<dbReference type="Gramene" id="mRNA:HanXRQr2_Chr08g0340911">
    <property type="protein sequence ID" value="mRNA:HanXRQr2_Chr08g0340911"/>
    <property type="gene ID" value="HanXRQr2_Chr08g0340911"/>
</dbReference>
<feature type="chain" id="PRO_5012354841" evidence="1">
    <location>
        <begin position="26"/>
        <end position="94"/>
    </location>
</feature>
<protein>
    <submittedName>
        <fullName evidence="3">Uncharacterized protein</fullName>
    </submittedName>
</protein>